<dbReference type="EMBL" id="LIAE01006700">
    <property type="protein sequence ID" value="PAV86149.1"/>
    <property type="molecule type" value="Genomic_DNA"/>
</dbReference>
<keyword evidence="6 11" id="KW-0064">Aspartyl protease</keyword>
<organism evidence="14 15">
    <name type="scientific">Diploscapter pachys</name>
    <dbReference type="NCBI Taxonomy" id="2018661"/>
    <lineage>
        <taxon>Eukaryota</taxon>
        <taxon>Metazoa</taxon>
        <taxon>Ecdysozoa</taxon>
        <taxon>Nematoda</taxon>
        <taxon>Chromadorea</taxon>
        <taxon>Rhabditida</taxon>
        <taxon>Rhabditina</taxon>
        <taxon>Rhabditomorpha</taxon>
        <taxon>Rhabditoidea</taxon>
        <taxon>Rhabditidae</taxon>
        <taxon>Diploscapter</taxon>
    </lineage>
</organism>
<evidence type="ECO:0000256" key="9">
    <source>
        <dbReference type="PIRSR" id="PIRSR601461-1"/>
    </source>
</evidence>
<feature type="transmembrane region" description="Helical" evidence="12">
    <location>
        <begin position="32"/>
        <end position="55"/>
    </location>
</feature>
<keyword evidence="4 11" id="KW-0645">Protease</keyword>
<dbReference type="OrthoDB" id="5790032at2759"/>
<proteinExistence type="inferred from homology"/>
<evidence type="ECO:0000256" key="7">
    <source>
        <dbReference type="ARBA" id="ARBA00022801"/>
    </source>
</evidence>
<dbReference type="GO" id="GO:0004190">
    <property type="term" value="F:aspartic-type endopeptidase activity"/>
    <property type="evidence" value="ECO:0007669"/>
    <property type="project" value="UniProtKB-KW"/>
</dbReference>
<sequence>MKKCVNCLFLSTPWKDYEIVTLFSMVSSGLQYTMRFLILCALVGTMYAASLTMPIKWKESKKIEMLRRGEWATHRQYMEYLRHQDPKNRGSLSEPVNDFGDFEYLGNITIGTPEQSFIVVLDTGSSNLWVPGTGCNGTPCRQKHKYDSTKSSTFQKDGRSWTIQYGSGDARGTLAIDTVRFGAAGGDQLVVPTTTFGMATQISSDFTQDATDGILGLAFQSLAVDNVVPPLVNAINQGLLDQPLFTVYLMHRGALNNVGGGVFTYGAVDTTNCGGVIAYQPLSSATYFQFKAAGFALGSYSNTKSVDVISDTGTSFLGGPQAVTDGIASAAGATYDDFNGVYWIDCGATPGTLDITIGANKYSIQPANYIVPLGDGTCLMGIFPFDFGGFGPSWILGDPFIRQYCNIYDIGNKQMGFAPSNQN</sequence>
<keyword evidence="12" id="KW-1133">Transmembrane helix</keyword>
<dbReference type="SUPFAM" id="SSF50630">
    <property type="entry name" value="Acid proteases"/>
    <property type="match status" value="1"/>
</dbReference>
<dbReference type="InterPro" id="IPR001969">
    <property type="entry name" value="Aspartic_peptidase_AS"/>
</dbReference>
<keyword evidence="10" id="KW-1015">Disulfide bond</keyword>
<dbReference type="PROSITE" id="PS51767">
    <property type="entry name" value="PEPTIDASE_A1"/>
    <property type="match status" value="1"/>
</dbReference>
<dbReference type="PROSITE" id="PS00141">
    <property type="entry name" value="ASP_PROTEASE"/>
    <property type="match status" value="1"/>
</dbReference>
<feature type="disulfide bond" evidence="10">
    <location>
        <begin position="135"/>
        <end position="140"/>
    </location>
</feature>
<dbReference type="PRINTS" id="PR00792">
    <property type="entry name" value="PEPSIN"/>
</dbReference>
<comment type="similarity">
    <text evidence="2 11">Belongs to the peptidase A1 family.</text>
</comment>
<dbReference type="InterPro" id="IPR033121">
    <property type="entry name" value="PEPTIDASE_A1"/>
</dbReference>
<evidence type="ECO:0000256" key="11">
    <source>
        <dbReference type="RuleBase" id="RU000454"/>
    </source>
</evidence>
<comment type="caution">
    <text evidence="14">The sequence shown here is derived from an EMBL/GenBank/DDBJ whole genome shotgun (WGS) entry which is preliminary data.</text>
</comment>
<keyword evidence="12" id="KW-0472">Membrane</keyword>
<evidence type="ECO:0000256" key="12">
    <source>
        <dbReference type="SAM" id="Phobius"/>
    </source>
</evidence>
<dbReference type="InterPro" id="IPR001461">
    <property type="entry name" value="Aspartic_peptidase_A1"/>
</dbReference>
<accession>A0A2A2LJ09</accession>
<dbReference type="Proteomes" id="UP000218231">
    <property type="component" value="Unassembled WGS sequence"/>
</dbReference>
<dbReference type="PANTHER" id="PTHR47966:SF16">
    <property type="entry name" value="ASPARTIC PROTEASE 6"/>
    <property type="match status" value="1"/>
</dbReference>
<evidence type="ECO:0000256" key="4">
    <source>
        <dbReference type="ARBA" id="ARBA00022670"/>
    </source>
</evidence>
<dbReference type="GO" id="GO:0005764">
    <property type="term" value="C:lysosome"/>
    <property type="evidence" value="ECO:0007669"/>
    <property type="project" value="TreeGrafter"/>
</dbReference>
<evidence type="ECO:0000313" key="14">
    <source>
        <dbReference type="EMBL" id="PAV86149.1"/>
    </source>
</evidence>
<keyword evidence="12" id="KW-0812">Transmembrane</keyword>
<feature type="active site" evidence="9">
    <location>
        <position position="311"/>
    </location>
</feature>
<dbReference type="CDD" id="cd05471">
    <property type="entry name" value="pepsin_like"/>
    <property type="match status" value="1"/>
</dbReference>
<evidence type="ECO:0000256" key="1">
    <source>
        <dbReference type="ARBA" id="ARBA00004613"/>
    </source>
</evidence>
<feature type="active site" evidence="9">
    <location>
        <position position="122"/>
    </location>
</feature>
<dbReference type="GO" id="GO:0006508">
    <property type="term" value="P:proteolysis"/>
    <property type="evidence" value="ECO:0007669"/>
    <property type="project" value="UniProtKB-KW"/>
</dbReference>
<evidence type="ECO:0000256" key="6">
    <source>
        <dbReference type="ARBA" id="ARBA00022750"/>
    </source>
</evidence>
<evidence type="ECO:0000256" key="5">
    <source>
        <dbReference type="ARBA" id="ARBA00022729"/>
    </source>
</evidence>
<dbReference type="InterPro" id="IPR021109">
    <property type="entry name" value="Peptidase_aspartic_dom_sf"/>
</dbReference>
<evidence type="ECO:0000313" key="15">
    <source>
        <dbReference type="Proteomes" id="UP000218231"/>
    </source>
</evidence>
<keyword evidence="3" id="KW-0964">Secreted</keyword>
<keyword evidence="8" id="KW-0325">Glycoprotein</keyword>
<dbReference type="AlphaFoldDB" id="A0A2A2LJ09"/>
<evidence type="ECO:0000256" key="3">
    <source>
        <dbReference type="ARBA" id="ARBA00022525"/>
    </source>
</evidence>
<dbReference type="Gene3D" id="2.40.70.10">
    <property type="entry name" value="Acid Proteases"/>
    <property type="match status" value="2"/>
</dbReference>
<reference evidence="14 15" key="1">
    <citation type="journal article" date="2017" name="Curr. Biol.">
        <title>Genome architecture and evolution of a unichromosomal asexual nematode.</title>
        <authorList>
            <person name="Fradin H."/>
            <person name="Zegar C."/>
            <person name="Gutwein M."/>
            <person name="Lucas J."/>
            <person name="Kovtun M."/>
            <person name="Corcoran D."/>
            <person name="Baugh L.R."/>
            <person name="Kiontke K."/>
            <person name="Gunsalus K."/>
            <person name="Fitch D.H."/>
            <person name="Piano F."/>
        </authorList>
    </citation>
    <scope>NUCLEOTIDE SEQUENCE [LARGE SCALE GENOMIC DNA]</scope>
    <source>
        <strain evidence="14">PF1309</strain>
    </source>
</reference>
<dbReference type="PANTHER" id="PTHR47966">
    <property type="entry name" value="BETA-SITE APP-CLEAVING ENZYME, ISOFORM A-RELATED"/>
    <property type="match status" value="1"/>
</dbReference>
<dbReference type="GO" id="GO:0005576">
    <property type="term" value="C:extracellular region"/>
    <property type="evidence" value="ECO:0007669"/>
    <property type="project" value="UniProtKB-SubCell"/>
</dbReference>
<protein>
    <recommendedName>
        <fullName evidence="13">Peptidase A1 domain-containing protein</fullName>
    </recommendedName>
</protein>
<comment type="subcellular location">
    <subcellularLocation>
        <location evidence="1">Secreted</location>
    </subcellularLocation>
</comment>
<dbReference type="Pfam" id="PF00026">
    <property type="entry name" value="Asp"/>
    <property type="match status" value="1"/>
</dbReference>
<name>A0A2A2LJ09_9BILA</name>
<dbReference type="FunFam" id="2.40.70.10:FF:000062">
    <property type="entry name" value="ASpartyl Protease"/>
    <property type="match status" value="1"/>
</dbReference>
<evidence type="ECO:0000259" key="13">
    <source>
        <dbReference type="PROSITE" id="PS51767"/>
    </source>
</evidence>
<keyword evidence="7 11" id="KW-0378">Hydrolase</keyword>
<evidence type="ECO:0000256" key="2">
    <source>
        <dbReference type="ARBA" id="ARBA00007447"/>
    </source>
</evidence>
<dbReference type="STRING" id="2018661.A0A2A2LJ09"/>
<gene>
    <name evidence="14" type="ORF">WR25_24451</name>
</gene>
<dbReference type="InterPro" id="IPR034164">
    <property type="entry name" value="Pepsin-like_dom"/>
</dbReference>
<feature type="domain" description="Peptidase A1" evidence="13">
    <location>
        <begin position="104"/>
        <end position="418"/>
    </location>
</feature>
<keyword evidence="5" id="KW-0732">Signal</keyword>
<dbReference type="FunFam" id="2.40.70.10:FF:000052">
    <property type="entry name" value="ASpartyl Protease"/>
    <property type="match status" value="1"/>
</dbReference>
<evidence type="ECO:0000256" key="8">
    <source>
        <dbReference type="ARBA" id="ARBA00023180"/>
    </source>
</evidence>
<evidence type="ECO:0000256" key="10">
    <source>
        <dbReference type="PIRSR" id="PIRSR601461-2"/>
    </source>
</evidence>
<keyword evidence="15" id="KW-1185">Reference proteome</keyword>